<dbReference type="GO" id="GO:0005886">
    <property type="term" value="C:plasma membrane"/>
    <property type="evidence" value="ECO:0000318"/>
    <property type="project" value="GO_Central"/>
</dbReference>
<evidence type="ECO:0000256" key="6">
    <source>
        <dbReference type="ARBA" id="ARBA00022991"/>
    </source>
</evidence>
<evidence type="ECO:0000256" key="5">
    <source>
        <dbReference type="ARBA" id="ARBA00022777"/>
    </source>
</evidence>
<dbReference type="GO" id="GO:0007165">
    <property type="term" value="P:signal transduction"/>
    <property type="evidence" value="ECO:0000318"/>
    <property type="project" value="GO_Central"/>
</dbReference>
<dbReference type="CDD" id="cd00130">
    <property type="entry name" value="PAS"/>
    <property type="match status" value="1"/>
</dbReference>
<organism evidence="10 11">
    <name type="scientific">Ricinus communis</name>
    <name type="common">Castor bean</name>
    <dbReference type="NCBI Taxonomy" id="3988"/>
    <lineage>
        <taxon>Eukaryota</taxon>
        <taxon>Viridiplantae</taxon>
        <taxon>Streptophyta</taxon>
        <taxon>Embryophyta</taxon>
        <taxon>Tracheophyta</taxon>
        <taxon>Spermatophyta</taxon>
        <taxon>Magnoliopsida</taxon>
        <taxon>eudicotyledons</taxon>
        <taxon>Gunneridae</taxon>
        <taxon>Pentapetalae</taxon>
        <taxon>rosids</taxon>
        <taxon>fabids</taxon>
        <taxon>Malpighiales</taxon>
        <taxon>Euphorbiaceae</taxon>
        <taxon>Acalyphoideae</taxon>
        <taxon>Acalypheae</taxon>
        <taxon>Ricinus</taxon>
    </lineage>
</organism>
<proteinExistence type="predicted"/>
<sequence>MAGEQTHHWVRAVPERDRHDKVVSVLAIIRDTSDMKRTESLLRRREFEFRTLAHNSPDMIIRYDLECRQAYLNPAFERFTGTALADAWNKTPAEAWNALTPCDDYLSRLKGVMETGKPDQILLEWVMPDQSVSTLLLHAVAEHDEEGNTIGALVIGHNITELKASERHLEESRAQLQMLTYHREEAREGERKRIAREIHDELGQLLSVLRLGISTLDYGYGDTNPDLRNKTAKMGAVVDQAIDMVHTLATRLRPAVLESGIALALEWLVQEFSKSTGIDCELSVPDEDIDFDKERALPVFRIVQESLTNILRHSQADHVEIELTQDQEHLKLSIHDNGQGFEVSKATKKGSFGIIGMHERILMLGGTLEISSSSEQGTEIRLE</sequence>
<evidence type="ECO:0000256" key="4">
    <source>
        <dbReference type="ARBA" id="ARBA00022679"/>
    </source>
</evidence>
<dbReference type="Gene3D" id="3.30.565.10">
    <property type="entry name" value="Histidine kinase-like ATPase, C-terminal domain"/>
    <property type="match status" value="1"/>
</dbReference>
<evidence type="ECO:0000313" key="10">
    <source>
        <dbReference type="EMBL" id="EEF23683.1"/>
    </source>
</evidence>
<feature type="domain" description="PAC" evidence="9">
    <location>
        <begin position="1"/>
        <end position="44"/>
    </location>
</feature>
<keyword evidence="2" id="KW-0600">Photoreceptor protein</keyword>
<dbReference type="NCBIfam" id="TIGR00229">
    <property type="entry name" value="sensory_box"/>
    <property type="match status" value="1"/>
</dbReference>
<dbReference type="GO" id="GO:0000155">
    <property type="term" value="F:phosphorelay sensor kinase activity"/>
    <property type="evidence" value="ECO:0000318"/>
    <property type="project" value="GO_Central"/>
</dbReference>
<dbReference type="Pfam" id="PF07730">
    <property type="entry name" value="HisKA_3"/>
    <property type="match status" value="1"/>
</dbReference>
<dbReference type="InParanoid" id="B9TKD1"/>
<dbReference type="GO" id="GO:0009881">
    <property type="term" value="F:photoreceptor activity"/>
    <property type="evidence" value="ECO:0007669"/>
    <property type="project" value="UniProtKB-KW"/>
</dbReference>
<dbReference type="InterPro" id="IPR000700">
    <property type="entry name" value="PAS-assoc_C"/>
</dbReference>
<evidence type="ECO:0008006" key="12">
    <source>
        <dbReference type="Google" id="ProtNLM"/>
    </source>
</evidence>
<dbReference type="EMBL" id="EQ985095">
    <property type="protein sequence ID" value="EEF23683.1"/>
    <property type="molecule type" value="Genomic_DNA"/>
</dbReference>
<evidence type="ECO:0000259" key="8">
    <source>
        <dbReference type="PROSITE" id="PS50109"/>
    </source>
</evidence>
<protein>
    <recommendedName>
        <fullName evidence="12">Sensory transduction histidine kinase</fullName>
    </recommendedName>
</protein>
<keyword evidence="7" id="KW-0675">Receptor</keyword>
<dbReference type="Gene3D" id="1.20.5.1930">
    <property type="match status" value="1"/>
</dbReference>
<dbReference type="STRING" id="3988.B9TKD1"/>
<dbReference type="PANTHER" id="PTHR24421:SF59">
    <property type="entry name" value="OXYGEN SENSOR HISTIDINE KINASE NREB"/>
    <property type="match status" value="1"/>
</dbReference>
<dbReference type="PROSITE" id="PS50113">
    <property type="entry name" value="PAC"/>
    <property type="match status" value="2"/>
</dbReference>
<keyword evidence="6" id="KW-0157">Chromophore</keyword>
<evidence type="ECO:0000259" key="9">
    <source>
        <dbReference type="PROSITE" id="PS50113"/>
    </source>
</evidence>
<feature type="non-terminal residue" evidence="10">
    <location>
        <position position="383"/>
    </location>
</feature>
<accession>B9TKD1</accession>
<evidence type="ECO:0000313" key="11">
    <source>
        <dbReference type="Proteomes" id="UP000008311"/>
    </source>
</evidence>
<dbReference type="InterPro" id="IPR005467">
    <property type="entry name" value="His_kinase_dom"/>
</dbReference>
<dbReference type="Pfam" id="PF08448">
    <property type="entry name" value="PAS_4"/>
    <property type="match status" value="1"/>
</dbReference>
<dbReference type="InterPro" id="IPR035965">
    <property type="entry name" value="PAS-like_dom_sf"/>
</dbReference>
<reference evidence="11" key="1">
    <citation type="journal article" date="2010" name="Nat. Biotechnol.">
        <title>Draft genome sequence of the oilseed species Ricinus communis.</title>
        <authorList>
            <person name="Chan A.P."/>
            <person name="Crabtree J."/>
            <person name="Zhao Q."/>
            <person name="Lorenzi H."/>
            <person name="Orvis J."/>
            <person name="Puiu D."/>
            <person name="Melake-Berhan A."/>
            <person name="Jones K.M."/>
            <person name="Redman J."/>
            <person name="Chen G."/>
            <person name="Cahoon E.B."/>
            <person name="Gedil M."/>
            <person name="Stanke M."/>
            <person name="Haas B.J."/>
            <person name="Wortman J.R."/>
            <person name="Fraser-Liggett C.M."/>
            <person name="Ravel J."/>
            <person name="Rabinowicz P.D."/>
        </authorList>
    </citation>
    <scope>NUCLEOTIDE SEQUENCE [LARGE SCALE GENOMIC DNA]</scope>
    <source>
        <strain evidence="11">cv. Hale</strain>
    </source>
</reference>
<dbReference type="InterPro" id="IPR000014">
    <property type="entry name" value="PAS"/>
</dbReference>
<keyword evidence="4" id="KW-0808">Transferase</keyword>
<dbReference type="Gene3D" id="3.30.450.20">
    <property type="entry name" value="PAS domain"/>
    <property type="match status" value="1"/>
</dbReference>
<evidence type="ECO:0000256" key="1">
    <source>
        <dbReference type="ARBA" id="ARBA00002479"/>
    </source>
</evidence>
<dbReference type="AlphaFoldDB" id="B9TKD1"/>
<keyword evidence="5" id="KW-0418">Kinase</keyword>
<dbReference type="InterPro" id="IPR003594">
    <property type="entry name" value="HATPase_dom"/>
</dbReference>
<dbReference type="InterPro" id="IPR011712">
    <property type="entry name" value="Sig_transdc_His_kin_sub3_dim/P"/>
</dbReference>
<comment type="function">
    <text evidence="1">Regulatory photoreceptor which exists in two forms that are reversibly interconvertible by light: the Pr form that absorbs maximally in the red region of the spectrum and the Pfr form that absorbs maximally in the far-red region. Photoconversion of Pr to Pfr induces an array of morphogenic responses, whereas reconversion of Pfr to Pr cancels the induction of those responses. Pfr controls the expression of a number of nuclear genes including those encoding the small subunit of ribulose-bisphosphate carboxylase, chlorophyll A/B binding protein, protochlorophyllide reductase, rRNA, etc. It also controls the expression of its own gene(s) in a negative feedback fashion.</text>
</comment>
<dbReference type="PROSITE" id="PS50109">
    <property type="entry name" value="HIS_KIN"/>
    <property type="match status" value="1"/>
</dbReference>
<feature type="domain" description="Histidine kinase" evidence="8">
    <location>
        <begin position="193"/>
        <end position="383"/>
    </location>
</feature>
<dbReference type="eggNOG" id="ENOG502SYWY">
    <property type="taxonomic scope" value="Eukaryota"/>
</dbReference>
<name>B9TKD1_RICCO</name>
<dbReference type="PANTHER" id="PTHR24421">
    <property type="entry name" value="NITRATE/NITRITE SENSOR PROTEIN NARX-RELATED"/>
    <property type="match status" value="1"/>
</dbReference>
<dbReference type="GO" id="GO:0046983">
    <property type="term" value="F:protein dimerization activity"/>
    <property type="evidence" value="ECO:0007669"/>
    <property type="project" value="InterPro"/>
</dbReference>
<dbReference type="CDD" id="cd16917">
    <property type="entry name" value="HATPase_UhpB-NarQ-NarX-like"/>
    <property type="match status" value="1"/>
</dbReference>
<gene>
    <name evidence="10" type="ORF">RCOM_2080900</name>
</gene>
<dbReference type="SUPFAM" id="SSF55874">
    <property type="entry name" value="ATPase domain of HSP90 chaperone/DNA topoisomerase II/histidine kinase"/>
    <property type="match status" value="1"/>
</dbReference>
<keyword evidence="11" id="KW-1185">Reference proteome</keyword>
<evidence type="ECO:0000256" key="2">
    <source>
        <dbReference type="ARBA" id="ARBA00022543"/>
    </source>
</evidence>
<evidence type="ECO:0000256" key="3">
    <source>
        <dbReference type="ARBA" id="ARBA00022606"/>
    </source>
</evidence>
<dbReference type="Proteomes" id="UP000008311">
    <property type="component" value="Unassembled WGS sequence"/>
</dbReference>
<dbReference type="InterPro" id="IPR050482">
    <property type="entry name" value="Sensor_HK_TwoCompSys"/>
</dbReference>
<dbReference type="InterPro" id="IPR036890">
    <property type="entry name" value="HATPase_C_sf"/>
</dbReference>
<evidence type="ECO:0000256" key="7">
    <source>
        <dbReference type="ARBA" id="ARBA00023170"/>
    </source>
</evidence>
<dbReference type="Pfam" id="PF02518">
    <property type="entry name" value="HATPase_c"/>
    <property type="match status" value="1"/>
</dbReference>
<dbReference type="SUPFAM" id="SSF55785">
    <property type="entry name" value="PYP-like sensor domain (PAS domain)"/>
    <property type="match status" value="1"/>
</dbReference>
<keyword evidence="3" id="KW-0716">Sensory transduction</keyword>
<feature type="domain" description="PAC" evidence="9">
    <location>
        <begin position="119"/>
        <end position="171"/>
    </location>
</feature>
<dbReference type="InterPro" id="IPR013656">
    <property type="entry name" value="PAS_4"/>
</dbReference>